<dbReference type="Gene3D" id="1.10.10.10">
    <property type="entry name" value="Winged helix-like DNA-binding domain superfamily/Winged helix DNA-binding domain"/>
    <property type="match status" value="1"/>
</dbReference>
<gene>
    <name evidence="5" type="ORF">GW587_16845</name>
</gene>
<dbReference type="Proteomes" id="UP000666369">
    <property type="component" value="Unassembled WGS sequence"/>
</dbReference>
<reference evidence="5 6" key="1">
    <citation type="submission" date="2020-01" db="EMBL/GenBank/DDBJ databases">
        <authorList>
            <person name="Lee S.D."/>
        </authorList>
    </citation>
    <scope>NUCLEOTIDE SEQUENCE [LARGE SCALE GENOMIC DNA]</scope>
    <source>
        <strain evidence="5 6">SAP-35</strain>
    </source>
</reference>
<evidence type="ECO:0000256" key="1">
    <source>
        <dbReference type="ARBA" id="ARBA00023015"/>
    </source>
</evidence>
<comment type="caution">
    <text evidence="5">The sequence shown here is derived from an EMBL/GenBank/DDBJ whole genome shotgun (WGS) entry which is preliminary data.</text>
</comment>
<sequence length="140" mass="16095">MVYVIYLVSIRHFKAIRYIKGNRMGHDTSNHSSRLLLDQITDKWSVLILMALCDRPLRFNEIKRCLDGVTQKALTQSLRRLERSGILARRVIPSSQIAVEYSITPLGRTLEGPFTALFAWTVDYSPQVLQSQAEFDQRAI</sequence>
<dbReference type="InterPro" id="IPR036390">
    <property type="entry name" value="WH_DNA-bd_sf"/>
</dbReference>
<keyword evidence="3" id="KW-0804">Transcription</keyword>
<evidence type="ECO:0000313" key="5">
    <source>
        <dbReference type="EMBL" id="NGZ85916.1"/>
    </source>
</evidence>
<dbReference type="Pfam" id="PF01638">
    <property type="entry name" value="HxlR"/>
    <property type="match status" value="1"/>
</dbReference>
<accession>A0ABX0FMS2</accession>
<dbReference type="InterPro" id="IPR011991">
    <property type="entry name" value="ArsR-like_HTH"/>
</dbReference>
<evidence type="ECO:0000313" key="6">
    <source>
        <dbReference type="Proteomes" id="UP000666369"/>
    </source>
</evidence>
<evidence type="ECO:0000256" key="2">
    <source>
        <dbReference type="ARBA" id="ARBA00023125"/>
    </source>
</evidence>
<name>A0ABX0FMS2_9BURK</name>
<protein>
    <submittedName>
        <fullName evidence="5">Helix-turn-helix transcriptional regulator</fullName>
    </submittedName>
</protein>
<dbReference type="PANTHER" id="PTHR33204:SF39">
    <property type="entry name" value="TRANSCRIPTIONAL REGULATORY PROTEIN"/>
    <property type="match status" value="1"/>
</dbReference>
<organism evidence="5 6">
    <name type="scientific">Duganella aceris</name>
    <dbReference type="NCBI Taxonomy" id="2703883"/>
    <lineage>
        <taxon>Bacteria</taxon>
        <taxon>Pseudomonadati</taxon>
        <taxon>Pseudomonadota</taxon>
        <taxon>Betaproteobacteria</taxon>
        <taxon>Burkholderiales</taxon>
        <taxon>Oxalobacteraceae</taxon>
        <taxon>Telluria group</taxon>
        <taxon>Duganella</taxon>
    </lineage>
</organism>
<evidence type="ECO:0000259" key="4">
    <source>
        <dbReference type="PROSITE" id="PS51118"/>
    </source>
</evidence>
<dbReference type="CDD" id="cd00090">
    <property type="entry name" value="HTH_ARSR"/>
    <property type="match status" value="1"/>
</dbReference>
<dbReference type="InterPro" id="IPR002577">
    <property type="entry name" value="HTH_HxlR"/>
</dbReference>
<dbReference type="InterPro" id="IPR036388">
    <property type="entry name" value="WH-like_DNA-bd_sf"/>
</dbReference>
<reference evidence="6" key="2">
    <citation type="submission" date="2023-07" db="EMBL/GenBank/DDBJ databases">
        <title>Duganella aceri sp. nov., isolated from tree sap.</title>
        <authorList>
            <person name="Kim I.S."/>
        </authorList>
    </citation>
    <scope>NUCLEOTIDE SEQUENCE [LARGE SCALE GENOMIC DNA]</scope>
    <source>
        <strain evidence="6">SAP-35</strain>
    </source>
</reference>
<keyword evidence="6" id="KW-1185">Reference proteome</keyword>
<dbReference type="PANTHER" id="PTHR33204">
    <property type="entry name" value="TRANSCRIPTIONAL REGULATOR, MARR FAMILY"/>
    <property type="match status" value="1"/>
</dbReference>
<keyword evidence="1" id="KW-0805">Transcription regulation</keyword>
<evidence type="ECO:0000256" key="3">
    <source>
        <dbReference type="ARBA" id="ARBA00023163"/>
    </source>
</evidence>
<proteinExistence type="predicted"/>
<feature type="domain" description="HTH hxlR-type" evidence="4">
    <location>
        <begin position="31"/>
        <end position="129"/>
    </location>
</feature>
<keyword evidence="2" id="KW-0238">DNA-binding</keyword>
<dbReference type="PROSITE" id="PS51118">
    <property type="entry name" value="HTH_HXLR"/>
    <property type="match status" value="1"/>
</dbReference>
<dbReference type="SUPFAM" id="SSF46785">
    <property type="entry name" value="Winged helix' DNA-binding domain"/>
    <property type="match status" value="1"/>
</dbReference>
<dbReference type="EMBL" id="JAADJT010000007">
    <property type="protein sequence ID" value="NGZ85916.1"/>
    <property type="molecule type" value="Genomic_DNA"/>
</dbReference>